<evidence type="ECO:0000256" key="1">
    <source>
        <dbReference type="ARBA" id="ARBA00004370"/>
    </source>
</evidence>
<evidence type="ECO:0000256" key="2">
    <source>
        <dbReference type="ARBA" id="ARBA00022448"/>
    </source>
</evidence>
<keyword evidence="3 7" id="KW-0812">Transmembrane</keyword>
<keyword evidence="6 7" id="KW-0472">Membrane</keyword>
<evidence type="ECO:0000313" key="9">
    <source>
        <dbReference type="EMBL" id="KAK2076243.1"/>
    </source>
</evidence>
<evidence type="ECO:0000256" key="7">
    <source>
        <dbReference type="SAM" id="Phobius"/>
    </source>
</evidence>
<evidence type="ECO:0000256" key="4">
    <source>
        <dbReference type="ARBA" id="ARBA00022970"/>
    </source>
</evidence>
<accession>A0AAD9IEY7</accession>
<feature type="transmembrane region" description="Helical" evidence="7">
    <location>
        <begin position="286"/>
        <end position="306"/>
    </location>
</feature>
<feature type="domain" description="Amino acid transporter transmembrane" evidence="8">
    <location>
        <begin position="3"/>
        <end position="152"/>
    </location>
</feature>
<dbReference type="Pfam" id="PF01490">
    <property type="entry name" value="Aa_trans"/>
    <property type="match status" value="2"/>
</dbReference>
<feature type="transmembrane region" description="Helical" evidence="7">
    <location>
        <begin position="164"/>
        <end position="185"/>
    </location>
</feature>
<reference evidence="9" key="1">
    <citation type="submission" date="2021-01" db="EMBL/GenBank/DDBJ databases">
        <authorList>
            <person name="Eckstrom K.M.E."/>
        </authorList>
    </citation>
    <scope>NUCLEOTIDE SEQUENCE</scope>
    <source>
        <strain evidence="9">UVCC 0001</strain>
    </source>
</reference>
<comment type="caution">
    <text evidence="9">The sequence shown here is derived from an EMBL/GenBank/DDBJ whole genome shotgun (WGS) entry which is preliminary data.</text>
</comment>
<keyword evidence="5 7" id="KW-1133">Transmembrane helix</keyword>
<feature type="transmembrane region" description="Helical" evidence="7">
    <location>
        <begin position="33"/>
        <end position="54"/>
    </location>
</feature>
<keyword evidence="4" id="KW-0029">Amino-acid transport</keyword>
<dbReference type="GO" id="GO:0006865">
    <property type="term" value="P:amino acid transport"/>
    <property type="evidence" value="ECO:0007669"/>
    <property type="project" value="UniProtKB-KW"/>
</dbReference>
<keyword evidence="2" id="KW-0813">Transport</keyword>
<feature type="transmembrane region" description="Helical" evidence="7">
    <location>
        <begin position="312"/>
        <end position="334"/>
    </location>
</feature>
<name>A0AAD9IEY7_PROWI</name>
<dbReference type="EMBL" id="JASFZW010000011">
    <property type="protein sequence ID" value="KAK2076243.1"/>
    <property type="molecule type" value="Genomic_DNA"/>
</dbReference>
<gene>
    <name evidence="9" type="ORF">QBZ16_001175</name>
</gene>
<feature type="domain" description="Amino acid transporter transmembrane" evidence="8">
    <location>
        <begin position="162"/>
        <end position="322"/>
    </location>
</feature>
<dbReference type="PANTHER" id="PTHR48017">
    <property type="entry name" value="OS05G0424000 PROTEIN-RELATED"/>
    <property type="match status" value="1"/>
</dbReference>
<dbReference type="GO" id="GO:0016020">
    <property type="term" value="C:membrane"/>
    <property type="evidence" value="ECO:0007669"/>
    <property type="project" value="UniProtKB-SubCell"/>
</dbReference>
<feature type="transmembrane region" description="Helical" evidence="7">
    <location>
        <begin position="123"/>
        <end position="144"/>
    </location>
</feature>
<evidence type="ECO:0000313" key="10">
    <source>
        <dbReference type="Proteomes" id="UP001255856"/>
    </source>
</evidence>
<organism evidence="9 10">
    <name type="scientific">Prototheca wickerhamii</name>
    <dbReference type="NCBI Taxonomy" id="3111"/>
    <lineage>
        <taxon>Eukaryota</taxon>
        <taxon>Viridiplantae</taxon>
        <taxon>Chlorophyta</taxon>
        <taxon>core chlorophytes</taxon>
        <taxon>Trebouxiophyceae</taxon>
        <taxon>Chlorellales</taxon>
        <taxon>Chlorellaceae</taxon>
        <taxon>Prototheca</taxon>
    </lineage>
</organism>
<dbReference type="Proteomes" id="UP001255856">
    <property type="component" value="Unassembled WGS sequence"/>
</dbReference>
<proteinExistence type="predicted"/>
<evidence type="ECO:0000256" key="3">
    <source>
        <dbReference type="ARBA" id="ARBA00022692"/>
    </source>
</evidence>
<sequence length="346" mass="37598">MGTLLTAVGHTITAVIGAGVLNLPYAVSMLGWVAGPAAILLFSWITLFTSHLLAECHLYNGQRLRTYTDVVFVSFGKRGYHMLAWMQHSNLIMSSLAYQITGSIALQTLVQSLCGQSNCPNNLYIWSIVFAGVQLFLSQAPSLASLWWVSLMVGGQSLPPADKAFGVLNSTGSVLYAFAFTMILIEIQDTLKPDVQKNVINPMKKAVTVSAVATAGYMAFGNSVPQDILTGFPNPKWVNDWANLMLIIHMIPAYQVYLQPTIAFTEHHFSQWARAPAWLKGLPFRLLFRSSMVIAIGVVGILLPFFNDIVGLILNVASFVVSLAATVGSVYNIVVDASSYQIFGGA</sequence>
<comment type="subcellular location">
    <subcellularLocation>
        <location evidence="1">Membrane</location>
    </subcellularLocation>
</comment>
<evidence type="ECO:0000259" key="8">
    <source>
        <dbReference type="Pfam" id="PF01490"/>
    </source>
</evidence>
<dbReference type="AlphaFoldDB" id="A0AAD9IEY7"/>
<feature type="transmembrane region" description="Helical" evidence="7">
    <location>
        <begin position="206"/>
        <end position="224"/>
    </location>
</feature>
<dbReference type="InterPro" id="IPR013057">
    <property type="entry name" value="AA_transpt_TM"/>
</dbReference>
<evidence type="ECO:0000256" key="6">
    <source>
        <dbReference type="ARBA" id="ARBA00023136"/>
    </source>
</evidence>
<protein>
    <recommendedName>
        <fullName evidence="8">Amino acid transporter transmembrane domain-containing protein</fullName>
    </recommendedName>
</protein>
<keyword evidence="10" id="KW-1185">Reference proteome</keyword>
<evidence type="ECO:0000256" key="5">
    <source>
        <dbReference type="ARBA" id="ARBA00022989"/>
    </source>
</evidence>